<feature type="region of interest" description="Disordered" evidence="3">
    <location>
        <begin position="1"/>
        <end position="23"/>
    </location>
</feature>
<feature type="region of interest" description="Disordered" evidence="3">
    <location>
        <begin position="407"/>
        <end position="494"/>
    </location>
</feature>
<feature type="region of interest" description="Disordered" evidence="3">
    <location>
        <begin position="102"/>
        <end position="205"/>
    </location>
</feature>
<dbReference type="PANTHER" id="PTHR14490:SF5">
    <property type="entry name" value="PROTEIN KRI1 HOMOLOG"/>
    <property type="match status" value="1"/>
</dbReference>
<evidence type="ECO:0000256" key="2">
    <source>
        <dbReference type="ARBA" id="ARBA00017294"/>
    </source>
</evidence>
<feature type="compositionally biased region" description="Basic and acidic residues" evidence="3">
    <location>
        <begin position="771"/>
        <end position="781"/>
    </location>
</feature>
<proteinExistence type="inferred from homology"/>
<evidence type="ECO:0000256" key="3">
    <source>
        <dbReference type="SAM" id="MobiDB-lite"/>
    </source>
</evidence>
<sequence length="800" mass="91149">MSAKILYSSGSDSEDGDGGFHINEQYADRYDNWREKEEIEKLKARYGDDATSVLAGKLDAGSSSSSESEDDDAEAITPQIERDFLKTLSLLKSKDPKIYDKDAKFYESDDDAAPSDGRNPRRDRRREKPMYIRDYNRHIILDKQGQLSEEESSDDADDHLIERPRSPTFVQEQRQLKESFKNVVASDSDSDGGEGDLLRVREKTREQLRQEEDEYRQWLRGQTAEISDAKAGVELSGLRDYWNRPDLDDGETFLKDYILGKGYLDVAEHGDGGAPTYEEIVADEPDLSEDEADVERQEQFEHRYNFRFEEPDGDLIHSYPRAPRDTLRRHDTARADRRHERRDRKARERERHLEALKTLKNAKRREILRKVARIRAVAGDDGVAVDEDELEADFDAARHDAMMHRMFGDDADGDGDDDEAKPVFLPDDDDNDEYAYEENWDEWVGGGGDDDDERGAADKETTNAEPTEGAPGPSSSSWQEEVSEHMRGGRTRRRETALACALRRRKPTFDPRATTFQAYFDEYYSLDCEDMIGDMPCRFKYREVPANDFGLTLDEILRAKDKELNAWASLKKAVQYRGAEEEAYEAQAFRKKALNVAKKRRLLPSVYAEEGEEGAAKKKRRRRRKKKSNVEEVVASPAAGQAETLSGAAEEVGGKATGKASGEATKRCAETNRVAGKQEQGDGKKGKKKKVQSTKDKKKKVQGKEKKKKQQVQSEECKQKKQVQVKDHKEETEYKEHKKKRKLVSDAGDDALHPKKVKKIKNSQKPTGGKRSKDQITADRLKAYGINPKKFKSKKLSVQS</sequence>
<feature type="compositionally biased region" description="Acidic residues" evidence="3">
    <location>
        <begin position="409"/>
        <end position="419"/>
    </location>
</feature>
<comment type="similarity">
    <text evidence="1">Belongs to the KRI1 family.</text>
</comment>
<feature type="region of interest" description="Disordered" evidence="3">
    <location>
        <begin position="57"/>
        <end position="78"/>
    </location>
</feature>
<keyword evidence="5" id="KW-1185">Reference proteome</keyword>
<dbReference type="PANTHER" id="PTHR14490">
    <property type="entry name" value="ZINC FINGER, ZZ TYPE"/>
    <property type="match status" value="1"/>
</dbReference>
<organism evidence="5 6">
    <name type="scientific">Priapulus caudatus</name>
    <name type="common">Priapulid worm</name>
    <dbReference type="NCBI Taxonomy" id="37621"/>
    <lineage>
        <taxon>Eukaryota</taxon>
        <taxon>Metazoa</taxon>
        <taxon>Ecdysozoa</taxon>
        <taxon>Scalidophora</taxon>
        <taxon>Priapulida</taxon>
        <taxon>Priapulimorpha</taxon>
        <taxon>Priapulimorphida</taxon>
        <taxon>Priapulidae</taxon>
        <taxon>Priapulus</taxon>
    </lineage>
</organism>
<dbReference type="RefSeq" id="XP_014668877.1">
    <property type="nucleotide sequence ID" value="XM_014813391.1"/>
</dbReference>
<dbReference type="InterPro" id="IPR024626">
    <property type="entry name" value="Kri1-like_C"/>
</dbReference>
<evidence type="ECO:0000313" key="5">
    <source>
        <dbReference type="Proteomes" id="UP000695022"/>
    </source>
</evidence>
<evidence type="ECO:0000259" key="4">
    <source>
        <dbReference type="Pfam" id="PF12936"/>
    </source>
</evidence>
<feature type="compositionally biased region" description="Acidic residues" evidence="3">
    <location>
        <begin position="148"/>
        <end position="157"/>
    </location>
</feature>
<feature type="compositionally biased region" description="Basic residues" evidence="3">
    <location>
        <begin position="685"/>
        <end position="710"/>
    </location>
</feature>
<dbReference type="Pfam" id="PF05178">
    <property type="entry name" value="Kri1"/>
    <property type="match status" value="1"/>
</dbReference>
<feature type="region of interest" description="Disordered" evidence="3">
    <location>
        <begin position="314"/>
        <end position="351"/>
    </location>
</feature>
<evidence type="ECO:0000313" key="6">
    <source>
        <dbReference type="RefSeq" id="XP_014668877.1"/>
    </source>
</evidence>
<dbReference type="Pfam" id="PF12936">
    <property type="entry name" value="Kri1_C"/>
    <property type="match status" value="1"/>
</dbReference>
<evidence type="ECO:0000256" key="1">
    <source>
        <dbReference type="ARBA" id="ARBA00007473"/>
    </source>
</evidence>
<reference evidence="6" key="1">
    <citation type="submission" date="2025-08" db="UniProtKB">
        <authorList>
            <consortium name="RefSeq"/>
        </authorList>
    </citation>
    <scope>IDENTIFICATION</scope>
</reference>
<dbReference type="Proteomes" id="UP000695022">
    <property type="component" value="Unplaced"/>
</dbReference>
<feature type="region of interest" description="Disordered" evidence="3">
    <location>
        <begin position="609"/>
        <end position="781"/>
    </location>
</feature>
<dbReference type="InterPro" id="IPR018034">
    <property type="entry name" value="Kri1"/>
</dbReference>
<gene>
    <name evidence="6" type="primary">LOC106810116</name>
</gene>
<accession>A0ABM1E9K6</accession>
<feature type="compositionally biased region" description="Basic and acidic residues" evidence="3">
    <location>
        <begin position="196"/>
        <end position="205"/>
    </location>
</feature>
<feature type="compositionally biased region" description="Acidic residues" evidence="3">
    <location>
        <begin position="426"/>
        <end position="441"/>
    </location>
</feature>
<protein>
    <recommendedName>
        <fullName evidence="2">Protein KRI1 homolog</fullName>
    </recommendedName>
</protein>
<feature type="compositionally biased region" description="Basic and acidic residues" evidence="3">
    <location>
        <begin position="126"/>
        <end position="141"/>
    </location>
</feature>
<dbReference type="GeneID" id="106810116"/>
<feature type="domain" description="Kri1-like C-terminal" evidence="4">
    <location>
        <begin position="515"/>
        <end position="600"/>
    </location>
</feature>
<feature type="compositionally biased region" description="Basic residues" evidence="3">
    <location>
        <begin position="617"/>
        <end position="627"/>
    </location>
</feature>
<feature type="compositionally biased region" description="Basic and acidic residues" evidence="3">
    <location>
        <begin position="322"/>
        <end position="351"/>
    </location>
</feature>
<feature type="compositionally biased region" description="Basic and acidic residues" evidence="3">
    <location>
        <begin position="715"/>
        <end position="736"/>
    </location>
</feature>
<name>A0ABM1E9K6_PRICU</name>